<dbReference type="SMART" id="SM00382">
    <property type="entry name" value="AAA"/>
    <property type="match status" value="2"/>
</dbReference>
<keyword evidence="9" id="KW-1278">Translocase</keyword>
<feature type="region of interest" description="Disordered" evidence="12">
    <location>
        <begin position="959"/>
        <end position="998"/>
    </location>
</feature>
<evidence type="ECO:0000256" key="13">
    <source>
        <dbReference type="SAM" id="Phobius"/>
    </source>
</evidence>
<keyword evidence="8 15" id="KW-0067">ATP-binding</keyword>
<dbReference type="PANTHER" id="PTHR43790:SF4">
    <property type="entry name" value="GUANOSINE IMPORT ATP-BINDING PROTEIN NUPO"/>
    <property type="match status" value="1"/>
</dbReference>
<feature type="domain" description="ABC transporter" evidence="14">
    <location>
        <begin position="6"/>
        <end position="242"/>
    </location>
</feature>
<feature type="transmembrane region" description="Helical" evidence="13">
    <location>
        <begin position="697"/>
        <end position="719"/>
    </location>
</feature>
<proteinExistence type="predicted"/>
<dbReference type="InterPro" id="IPR003439">
    <property type="entry name" value="ABC_transporter-like_ATP-bd"/>
</dbReference>
<dbReference type="CDD" id="cd06580">
    <property type="entry name" value="TM_PBP1_transp_TpRbsC_like"/>
    <property type="match status" value="1"/>
</dbReference>
<organism evidence="15">
    <name type="scientific">mine drainage metagenome</name>
    <dbReference type="NCBI Taxonomy" id="410659"/>
    <lineage>
        <taxon>unclassified sequences</taxon>
        <taxon>metagenomes</taxon>
        <taxon>ecological metagenomes</taxon>
    </lineage>
</organism>
<reference evidence="15" key="1">
    <citation type="submission" date="2016-10" db="EMBL/GenBank/DDBJ databases">
        <title>Sequence of Gallionella enrichment culture.</title>
        <authorList>
            <person name="Poehlein A."/>
            <person name="Muehling M."/>
            <person name="Daniel R."/>
        </authorList>
    </citation>
    <scope>NUCLEOTIDE SEQUENCE</scope>
</reference>
<dbReference type="InterPro" id="IPR003593">
    <property type="entry name" value="AAA+_ATPase"/>
</dbReference>
<dbReference type="CDD" id="cd03216">
    <property type="entry name" value="ABC_Carb_Monos_I"/>
    <property type="match status" value="1"/>
</dbReference>
<keyword evidence="5 13" id="KW-0812">Transmembrane</keyword>
<evidence type="ECO:0000256" key="4">
    <source>
        <dbReference type="ARBA" id="ARBA00022475"/>
    </source>
</evidence>
<dbReference type="GO" id="GO:0022857">
    <property type="term" value="F:transmembrane transporter activity"/>
    <property type="evidence" value="ECO:0007669"/>
    <property type="project" value="InterPro"/>
</dbReference>
<evidence type="ECO:0000256" key="11">
    <source>
        <dbReference type="ARBA" id="ARBA00023136"/>
    </source>
</evidence>
<evidence type="ECO:0000256" key="12">
    <source>
        <dbReference type="SAM" id="MobiDB-lite"/>
    </source>
</evidence>
<dbReference type="InterPro" id="IPR001851">
    <property type="entry name" value="ABC_transp_permease"/>
</dbReference>
<evidence type="ECO:0000259" key="14">
    <source>
        <dbReference type="PROSITE" id="PS50893"/>
    </source>
</evidence>
<dbReference type="GO" id="GO:0016887">
    <property type="term" value="F:ATP hydrolysis activity"/>
    <property type="evidence" value="ECO:0007669"/>
    <property type="project" value="InterPro"/>
</dbReference>
<comment type="subcellular location">
    <subcellularLocation>
        <location evidence="2">Cell membrane</location>
        <topology evidence="2">Multi-pass membrane protein</topology>
    </subcellularLocation>
    <subcellularLocation>
        <location evidence="1">Cell membrane</location>
        <topology evidence="1">Peripheral membrane protein</topology>
    </subcellularLocation>
</comment>
<evidence type="ECO:0000256" key="6">
    <source>
        <dbReference type="ARBA" id="ARBA00022737"/>
    </source>
</evidence>
<dbReference type="Pfam" id="PF00005">
    <property type="entry name" value="ABC_tran"/>
    <property type="match status" value="2"/>
</dbReference>
<evidence type="ECO:0000256" key="9">
    <source>
        <dbReference type="ARBA" id="ARBA00022967"/>
    </source>
</evidence>
<evidence type="ECO:0000256" key="8">
    <source>
        <dbReference type="ARBA" id="ARBA00022840"/>
    </source>
</evidence>
<feature type="transmembrane region" description="Helical" evidence="13">
    <location>
        <begin position="905"/>
        <end position="923"/>
    </location>
</feature>
<keyword evidence="3" id="KW-0813">Transport</keyword>
<dbReference type="PROSITE" id="PS50893">
    <property type="entry name" value="ABC_TRANSPORTER_2"/>
    <property type="match status" value="2"/>
</dbReference>
<dbReference type="CDD" id="cd03215">
    <property type="entry name" value="ABC_Carb_Monos_II"/>
    <property type="match status" value="1"/>
</dbReference>
<feature type="transmembrane region" description="Helical" evidence="13">
    <location>
        <begin position="828"/>
        <end position="846"/>
    </location>
</feature>
<feature type="transmembrane region" description="Helical" evidence="13">
    <location>
        <begin position="597"/>
        <end position="619"/>
    </location>
</feature>
<feature type="transmembrane region" description="Helical" evidence="13">
    <location>
        <begin position="726"/>
        <end position="745"/>
    </location>
</feature>
<keyword evidence="6" id="KW-0677">Repeat</keyword>
<dbReference type="PANTHER" id="PTHR43790">
    <property type="entry name" value="CARBOHYDRATE TRANSPORT ATP-BINDING PROTEIN MG119-RELATED"/>
    <property type="match status" value="1"/>
</dbReference>
<comment type="caution">
    <text evidence="15">The sequence shown here is derived from an EMBL/GenBank/DDBJ whole genome shotgun (WGS) entry which is preliminary data.</text>
</comment>
<feature type="transmembrane region" description="Helical" evidence="13">
    <location>
        <begin position="775"/>
        <end position="795"/>
    </location>
</feature>
<sequence length="998" mass="103558">MATPLLELRNITKAFGPKVANDDISLSVLPGRIHALVGENGAGKTTLMTMIAGTAAPDSGAIVFDGAVVEITHPQKASALGIGMVHQHFKLVPSLTVAANVFLGRELRTSRGTIDTASMEQQVTELSQRFGLVIDPRARVSSLSVGLRQRVEVLKALSHDTRLLILDEPTAVLTPGEIDELFLVMRSLAEKGCAVVFISHKLGEVLEIADTITVIRDGRTIDTLPNIGLSQADIAQMMVGREVLLRITHTPPHPGGPVLGIDGLTVVDDRGVTVLDHLSLSVRSGEIVGIAGVEGNGQSELAAAVAGMQRVDGGTVTLAGRDITTASVAERRSAGLAYIPEDREAVGSGPSLSVAENIIPTHLTPPVARHGWISSRGAQAFARELIARFDVRGATTATPIGTLSGGNVQKVIIAREFASDPELLMVSQPTRGVDVGAMEFVHNAIVARRDQGAGVLLLSADLNEVMSLSDRLLVMYRGEIIAEFTQESMSEAAVGLAMAGVRPSAEEVRAAEERRAEAAARVHTSEGATPATPGAASVADAGAATPPAATPPVGSRSHRRDGASPAGSVTTSVPGGPGGESVADRLRRAGAAVLRGSIAPVAAVVIALLVGAGIILALGQDPLAAYQQLFFSNFQSPQGIGALVAQFIPLAVLSAAVIISFRAGFFNIGGEGQLYMGAFAGAWVGFTFTSLPGPVATVLALLVGMIGGMLWGIIPGALLAYWRVDIIVTTLMMSTIATLLTAYLVTGPFQDPTAGLAASKKIAPDALFTMFSPEYGVGMDLVVALIAVVALGLVLTRSVWGLKVRQLGEMNRFAEYTGVSPKKMSIQVMAMSGAVSGLAGAIFVLGPNGGRFLQTFSPGYGFLGITVALLARLNPWAAIVAAAFYANMMAGSNSMQIYASVPFPLVNVLQGIIILLITAVFVIDRRTRQRVLAMLHLRRPAAAAGTAADASLGSRSAVAAAAPRRADTRGGRAEPAVAPPPAATVASELTIESTGETR</sequence>
<evidence type="ECO:0000256" key="3">
    <source>
        <dbReference type="ARBA" id="ARBA00022448"/>
    </source>
</evidence>
<evidence type="ECO:0000256" key="7">
    <source>
        <dbReference type="ARBA" id="ARBA00022741"/>
    </source>
</evidence>
<keyword evidence="10 13" id="KW-1133">Transmembrane helix</keyword>
<dbReference type="InterPro" id="IPR027417">
    <property type="entry name" value="P-loop_NTPase"/>
</dbReference>
<keyword evidence="11 13" id="KW-0472">Membrane</keyword>
<keyword evidence="7" id="KW-0547">Nucleotide-binding</keyword>
<evidence type="ECO:0000313" key="15">
    <source>
        <dbReference type="EMBL" id="OIQ82504.1"/>
    </source>
</evidence>
<accession>A0A1J5QGB5</accession>
<dbReference type="Gene3D" id="3.40.50.300">
    <property type="entry name" value="P-loop containing nucleotide triphosphate hydrolases"/>
    <property type="match status" value="2"/>
</dbReference>
<dbReference type="FunFam" id="3.40.50.300:FF:000127">
    <property type="entry name" value="Ribose import ATP-binding protein RbsA"/>
    <property type="match status" value="1"/>
</dbReference>
<evidence type="ECO:0000256" key="1">
    <source>
        <dbReference type="ARBA" id="ARBA00004202"/>
    </source>
</evidence>
<dbReference type="GO" id="GO:0005886">
    <property type="term" value="C:plasma membrane"/>
    <property type="evidence" value="ECO:0007669"/>
    <property type="project" value="UniProtKB-SubCell"/>
</dbReference>
<name>A0A1J5QGB5_9ZZZZ</name>
<keyword evidence="4" id="KW-1003">Cell membrane</keyword>
<feature type="transmembrane region" description="Helical" evidence="13">
    <location>
        <begin position="852"/>
        <end position="871"/>
    </location>
</feature>
<evidence type="ECO:0000256" key="2">
    <source>
        <dbReference type="ARBA" id="ARBA00004651"/>
    </source>
</evidence>
<evidence type="ECO:0000256" key="5">
    <source>
        <dbReference type="ARBA" id="ARBA00022692"/>
    </source>
</evidence>
<feature type="region of interest" description="Disordered" evidence="12">
    <location>
        <begin position="518"/>
        <end position="581"/>
    </location>
</feature>
<dbReference type="EC" id="3.6.3.17" evidence="15"/>
<keyword evidence="15" id="KW-0378">Hydrolase</keyword>
<dbReference type="SUPFAM" id="SSF52540">
    <property type="entry name" value="P-loop containing nucleoside triphosphate hydrolases"/>
    <property type="match status" value="2"/>
</dbReference>
<dbReference type="GO" id="GO:0005524">
    <property type="term" value="F:ATP binding"/>
    <property type="evidence" value="ECO:0007669"/>
    <property type="project" value="UniProtKB-KW"/>
</dbReference>
<feature type="transmembrane region" description="Helical" evidence="13">
    <location>
        <begin position="673"/>
        <end position="691"/>
    </location>
</feature>
<feature type="compositionally biased region" description="Low complexity" evidence="12">
    <location>
        <begin position="530"/>
        <end position="555"/>
    </location>
</feature>
<dbReference type="InterPro" id="IPR050107">
    <property type="entry name" value="ABC_carbohydrate_import_ATPase"/>
</dbReference>
<dbReference type="Pfam" id="PF02653">
    <property type="entry name" value="BPD_transp_2"/>
    <property type="match status" value="1"/>
</dbReference>
<dbReference type="EMBL" id="MLJW01000797">
    <property type="protein sequence ID" value="OIQ82504.1"/>
    <property type="molecule type" value="Genomic_DNA"/>
</dbReference>
<evidence type="ECO:0000256" key="10">
    <source>
        <dbReference type="ARBA" id="ARBA00022989"/>
    </source>
</evidence>
<protein>
    <submittedName>
        <fullName evidence="15">Ribose import ATP-binding protein RbsA</fullName>
        <ecNumber evidence="15">3.6.3.17</ecNumber>
    </submittedName>
</protein>
<feature type="domain" description="ABC transporter" evidence="14">
    <location>
        <begin position="259"/>
        <end position="502"/>
    </location>
</feature>
<gene>
    <name evidence="15" type="primary">rbsA_4</name>
    <name evidence="15" type="ORF">GALL_357100</name>
</gene>
<feature type="transmembrane region" description="Helical" evidence="13">
    <location>
        <begin position="639"/>
        <end position="661"/>
    </location>
</feature>
<dbReference type="AlphaFoldDB" id="A0A1J5QGB5"/>